<keyword evidence="3" id="KW-1185">Reference proteome</keyword>
<evidence type="ECO:0000313" key="2">
    <source>
        <dbReference type="EMBL" id="REG78489.1"/>
    </source>
</evidence>
<sequence length="95" mass="10573">MKWTDHSEKTLLQRSFLFGITGIVLGVLSLLNTYFQVLEAPMGPLNGVALALQFVGLSLAVLVIRKRKLSPEMKEKAKKMILILSVGLLFFILTL</sequence>
<reference evidence="2 3" key="1">
    <citation type="submission" date="2018-08" db="EMBL/GenBank/DDBJ databases">
        <title>Genomic Encyclopedia of Archaeal and Bacterial Type Strains, Phase II (KMG-II): from individual species to whole genera.</title>
        <authorList>
            <person name="Goeker M."/>
        </authorList>
    </citation>
    <scope>NUCLEOTIDE SEQUENCE [LARGE SCALE GENOMIC DNA]</scope>
    <source>
        <strain evidence="2 3">DSM 15986</strain>
    </source>
</reference>
<keyword evidence="1" id="KW-0812">Transmembrane</keyword>
<evidence type="ECO:0000256" key="1">
    <source>
        <dbReference type="SAM" id="Phobius"/>
    </source>
</evidence>
<organism evidence="2 3">
    <name type="scientific">Algoriphagus antarcticus</name>
    <dbReference type="NCBI Taxonomy" id="238540"/>
    <lineage>
        <taxon>Bacteria</taxon>
        <taxon>Pseudomonadati</taxon>
        <taxon>Bacteroidota</taxon>
        <taxon>Cytophagia</taxon>
        <taxon>Cytophagales</taxon>
        <taxon>Cyclobacteriaceae</taxon>
        <taxon>Algoriphagus</taxon>
    </lineage>
</organism>
<gene>
    <name evidence="2" type="ORF">C8N25_13322</name>
</gene>
<dbReference type="EMBL" id="QUNF01000033">
    <property type="protein sequence ID" value="REG78489.1"/>
    <property type="molecule type" value="Genomic_DNA"/>
</dbReference>
<dbReference type="RefSeq" id="WP_086541046.1">
    <property type="nucleotide sequence ID" value="NZ_MSSW01000017.1"/>
</dbReference>
<protein>
    <submittedName>
        <fullName evidence="2">Uncharacterized protein</fullName>
    </submittedName>
</protein>
<dbReference type="AlphaFoldDB" id="A0A3E0D758"/>
<dbReference type="Proteomes" id="UP000256405">
    <property type="component" value="Unassembled WGS sequence"/>
</dbReference>
<keyword evidence="1" id="KW-1133">Transmembrane helix</keyword>
<accession>A0A3E0D758</accession>
<feature type="transmembrane region" description="Helical" evidence="1">
    <location>
        <begin position="47"/>
        <end position="65"/>
    </location>
</feature>
<feature type="transmembrane region" description="Helical" evidence="1">
    <location>
        <begin position="16"/>
        <end position="35"/>
    </location>
</feature>
<keyword evidence="1" id="KW-0472">Membrane</keyword>
<comment type="caution">
    <text evidence="2">The sequence shown here is derived from an EMBL/GenBank/DDBJ whole genome shotgun (WGS) entry which is preliminary data.</text>
</comment>
<evidence type="ECO:0000313" key="3">
    <source>
        <dbReference type="Proteomes" id="UP000256405"/>
    </source>
</evidence>
<feature type="transmembrane region" description="Helical" evidence="1">
    <location>
        <begin position="77"/>
        <end position="94"/>
    </location>
</feature>
<dbReference type="OrthoDB" id="839738at2"/>
<proteinExistence type="predicted"/>
<name>A0A3E0D758_9BACT</name>